<comment type="caution">
    <text evidence="1">The sequence shown here is derived from an EMBL/GenBank/DDBJ whole genome shotgun (WGS) entry which is preliminary data.</text>
</comment>
<dbReference type="AlphaFoldDB" id="E6MHA0"/>
<dbReference type="Pfam" id="PF11148">
    <property type="entry name" value="DUF2922"/>
    <property type="match status" value="1"/>
</dbReference>
<dbReference type="HOGENOM" id="CLU_2684965_0_0_9"/>
<dbReference type="STRING" id="887929.HMP0721_1385"/>
<dbReference type="EMBL" id="AEQN01000016">
    <property type="protein sequence ID" value="EFV01990.1"/>
    <property type="molecule type" value="Genomic_DNA"/>
</dbReference>
<name>E6MHA0_9FIRM</name>
<sequence length="74" mass="7721">METSRYLAIEWTTEAGGTGTLNLMDYKTDADDAAIKAALDTVVANKLFAYDGSPIAAVKAASRVGRTVTPVALA</sequence>
<keyword evidence="2" id="KW-1185">Reference proteome</keyword>
<accession>E6MHA0</accession>
<evidence type="ECO:0008006" key="3">
    <source>
        <dbReference type="Google" id="ProtNLM"/>
    </source>
</evidence>
<dbReference type="InterPro" id="IPR021321">
    <property type="entry name" value="DUF2922"/>
</dbReference>
<proteinExistence type="predicted"/>
<organism evidence="1 2">
    <name type="scientific">Pseudoramibacter alactolyticus ATCC 23263</name>
    <dbReference type="NCBI Taxonomy" id="887929"/>
    <lineage>
        <taxon>Bacteria</taxon>
        <taxon>Bacillati</taxon>
        <taxon>Bacillota</taxon>
        <taxon>Clostridia</taxon>
        <taxon>Eubacteriales</taxon>
        <taxon>Eubacteriaceae</taxon>
        <taxon>Pseudoramibacter</taxon>
    </lineage>
</organism>
<gene>
    <name evidence="1" type="ORF">HMP0721_1385</name>
</gene>
<dbReference type="Proteomes" id="UP000004754">
    <property type="component" value="Unassembled WGS sequence"/>
</dbReference>
<evidence type="ECO:0000313" key="2">
    <source>
        <dbReference type="Proteomes" id="UP000004754"/>
    </source>
</evidence>
<reference evidence="1 2" key="1">
    <citation type="submission" date="2010-12" db="EMBL/GenBank/DDBJ databases">
        <authorList>
            <person name="Muzny D."/>
            <person name="Qin X."/>
            <person name="Deng J."/>
            <person name="Jiang H."/>
            <person name="Liu Y."/>
            <person name="Qu J."/>
            <person name="Song X.-Z."/>
            <person name="Zhang L."/>
            <person name="Thornton R."/>
            <person name="Coyle M."/>
            <person name="Francisco L."/>
            <person name="Jackson L."/>
            <person name="Javaid M."/>
            <person name="Korchina V."/>
            <person name="Kovar C."/>
            <person name="Mata R."/>
            <person name="Mathew T."/>
            <person name="Ngo R."/>
            <person name="Nguyen L."/>
            <person name="Nguyen N."/>
            <person name="Okwuonu G."/>
            <person name="Ongeri F."/>
            <person name="Pham C."/>
            <person name="Simmons D."/>
            <person name="Wilczek-Boney K."/>
            <person name="Hale W."/>
            <person name="Jakkamsetti A."/>
            <person name="Pham P."/>
            <person name="Ruth R."/>
            <person name="San Lucas F."/>
            <person name="Warren J."/>
            <person name="Zhang J."/>
            <person name="Zhao Z."/>
            <person name="Zhou C."/>
            <person name="Zhu D."/>
            <person name="Lee S."/>
            <person name="Bess C."/>
            <person name="Blankenburg K."/>
            <person name="Forbes L."/>
            <person name="Fu Q."/>
            <person name="Gubbala S."/>
            <person name="Hirani K."/>
            <person name="Jayaseelan J.C."/>
            <person name="Lara F."/>
            <person name="Munidasa M."/>
            <person name="Palculict T."/>
            <person name="Patil S."/>
            <person name="Pu L.-L."/>
            <person name="Saada N."/>
            <person name="Tang L."/>
            <person name="Weissenberger G."/>
            <person name="Zhu Y."/>
            <person name="Hemphill L."/>
            <person name="Shang Y."/>
            <person name="Youmans B."/>
            <person name="Ayvaz T."/>
            <person name="Ross M."/>
            <person name="Santibanez J."/>
            <person name="Aqrawi P."/>
            <person name="Gross S."/>
            <person name="Joshi V."/>
            <person name="Fowler G."/>
            <person name="Nazareth L."/>
            <person name="Reid J."/>
            <person name="Worley K."/>
            <person name="Petrosino J."/>
            <person name="Highlander S."/>
            <person name="Gibbs R."/>
        </authorList>
    </citation>
    <scope>NUCLEOTIDE SEQUENCE [LARGE SCALE GENOMIC DNA]</scope>
    <source>
        <strain evidence="1 2">ATCC 23263</strain>
    </source>
</reference>
<evidence type="ECO:0000313" key="1">
    <source>
        <dbReference type="EMBL" id="EFV01990.1"/>
    </source>
</evidence>
<protein>
    <recommendedName>
        <fullName evidence="3">DUF2922 domain-containing protein</fullName>
    </recommendedName>
</protein>
<dbReference type="RefSeq" id="WP_006598807.1">
    <property type="nucleotide sequence ID" value="NZ_GL622359.1"/>
</dbReference>